<dbReference type="EMBL" id="JAAZON010000514">
    <property type="protein sequence ID" value="NMC63729.1"/>
    <property type="molecule type" value="Genomic_DNA"/>
</dbReference>
<evidence type="ECO:0000313" key="2">
    <source>
        <dbReference type="EMBL" id="NMC63729.1"/>
    </source>
</evidence>
<comment type="caution">
    <text evidence="2">The sequence shown here is derived from an EMBL/GenBank/DDBJ whole genome shotgun (WGS) entry which is preliminary data.</text>
</comment>
<evidence type="ECO:0000256" key="1">
    <source>
        <dbReference type="SAM" id="MobiDB-lite"/>
    </source>
</evidence>
<evidence type="ECO:0000313" key="3">
    <source>
        <dbReference type="Proteomes" id="UP000524246"/>
    </source>
</evidence>
<feature type="non-terminal residue" evidence="2">
    <location>
        <position position="824"/>
    </location>
</feature>
<accession>A0A7X9FTX6</accession>
<sequence>MLPDKENRQVANNHPQLDTSFSTEMENANPCVHESATAPSDLNCISLPTISSCSLTSDLLDPASKSHQQNSPLYVHQTQTIATETQVNQKTSLLVSLKKTAIWIINKAFDHLASISFPFYLGQAVAIRRASLDLEKDTFFFPAKFKHYQIKDPSVRGNFALRYFEKVNYKDLRYIEDFGPLDEALRLDIITHGIRLDPYNIRFGIKDFNNFSEHSRMKIASVLLEKDLRILCELLPSLNLDESFRIYFSRVLLEKQPWLLTKYYKNFSIKDPKVRKQVIQDLIATSPYSLVHDFPNFDIDEEKDKIELVYQIINENVYCAAFYFSKFEIRDEQDRIALAEEIMKKQPGLLSESMREFQISSEPVLRNLFVREFSTSPFKALLNVRSFECFSDREIREFLAEYFLERLKSYTLPQVFSDEMLTLASHLPEILNDPQINNLPRIKHAGILCEIAAEATGNRNFLRIKNAYEAEIKSQIECTMLCSELLSSLKSLPSELEGKELSRWALRKISAFKELSFSESLSSNAISETYRSILDLTNVFIGNRVVMQNKRPGDCLQIEEKCWNQRKSNEKLRLLLSYVKAYMLLEKDPSLCFPEKLTICPDNLDSVTSQIREKTFDKFKAQFKLDSNAIDDFNKLVERWGGDLSPLVILYARLGNDPKWNNEVPIIEKIVEECLRDRFLDYKYKDPAAREQISMLSVPQLKAWQENPLKVRYITPKAEDEFSDQERARHALSIFETNLILHIPKEWMEICYEVPSGLDQKEILRDAKMQAKSCNAPTACLLVNALGFSLRNNELDKARSILSTLMGNGEALGLSENAQLRYDF</sequence>
<organism evidence="2 3">
    <name type="scientific">SAR324 cluster bacterium</name>
    <dbReference type="NCBI Taxonomy" id="2024889"/>
    <lineage>
        <taxon>Bacteria</taxon>
        <taxon>Deltaproteobacteria</taxon>
        <taxon>SAR324 cluster</taxon>
    </lineage>
</organism>
<protein>
    <submittedName>
        <fullName evidence="2">Uncharacterized protein</fullName>
    </submittedName>
</protein>
<feature type="region of interest" description="Disordered" evidence="1">
    <location>
        <begin position="1"/>
        <end position="21"/>
    </location>
</feature>
<feature type="compositionally biased region" description="Polar residues" evidence="1">
    <location>
        <begin position="9"/>
        <end position="21"/>
    </location>
</feature>
<dbReference type="Proteomes" id="UP000524246">
    <property type="component" value="Unassembled WGS sequence"/>
</dbReference>
<proteinExistence type="predicted"/>
<gene>
    <name evidence="2" type="ORF">GYA55_11255</name>
</gene>
<dbReference type="AlphaFoldDB" id="A0A7X9FTX6"/>
<reference evidence="2 3" key="1">
    <citation type="journal article" date="2020" name="Biotechnol. Biofuels">
        <title>New insights from the biogas microbiome by comprehensive genome-resolved metagenomics of nearly 1600 species originating from multiple anaerobic digesters.</title>
        <authorList>
            <person name="Campanaro S."/>
            <person name="Treu L."/>
            <person name="Rodriguez-R L.M."/>
            <person name="Kovalovszki A."/>
            <person name="Ziels R.M."/>
            <person name="Maus I."/>
            <person name="Zhu X."/>
            <person name="Kougias P.G."/>
            <person name="Basile A."/>
            <person name="Luo G."/>
            <person name="Schluter A."/>
            <person name="Konstantinidis K.T."/>
            <person name="Angelidaki I."/>
        </authorList>
    </citation>
    <scope>NUCLEOTIDE SEQUENCE [LARGE SCALE GENOMIC DNA]</scope>
    <source>
        <strain evidence="2">AS27yjCOA_65</strain>
    </source>
</reference>
<name>A0A7X9FTX6_9DELT</name>